<proteinExistence type="predicted"/>
<name>A0A6S6UK91_9GAMM</name>
<dbReference type="CDD" id="cd03136">
    <property type="entry name" value="GATase1_AraC_ArgR_like"/>
    <property type="match status" value="1"/>
</dbReference>
<dbReference type="AlphaFoldDB" id="A0A6S6UK91"/>
<dbReference type="InterPro" id="IPR002818">
    <property type="entry name" value="DJ-1/PfpI"/>
</dbReference>
<dbReference type="PANTHER" id="PTHR46796:SF13">
    <property type="entry name" value="HTH-TYPE TRANSCRIPTIONAL ACTIVATOR RHAS"/>
    <property type="match status" value="1"/>
</dbReference>
<dbReference type="InterPro" id="IPR050204">
    <property type="entry name" value="AraC_XylS_family_regulators"/>
</dbReference>
<feature type="domain" description="HTH araC/xylS-type" evidence="4">
    <location>
        <begin position="198"/>
        <end position="296"/>
    </location>
</feature>
<protein>
    <submittedName>
        <fullName evidence="5">Transcriptional regulator, AraC family with amidase-like domain</fullName>
    </submittedName>
</protein>
<dbReference type="SMART" id="SM00342">
    <property type="entry name" value="HTH_ARAC"/>
    <property type="match status" value="1"/>
</dbReference>
<dbReference type="SUPFAM" id="SSF46689">
    <property type="entry name" value="Homeodomain-like"/>
    <property type="match status" value="2"/>
</dbReference>
<dbReference type="EMBL" id="CACVAT010000498">
    <property type="protein sequence ID" value="CAA6829120.1"/>
    <property type="molecule type" value="Genomic_DNA"/>
</dbReference>
<evidence type="ECO:0000256" key="2">
    <source>
        <dbReference type="ARBA" id="ARBA00023125"/>
    </source>
</evidence>
<dbReference type="SUPFAM" id="SSF52317">
    <property type="entry name" value="Class I glutamine amidotransferase-like"/>
    <property type="match status" value="1"/>
</dbReference>
<dbReference type="InterPro" id="IPR018060">
    <property type="entry name" value="HTH_AraC"/>
</dbReference>
<gene>
    <name evidence="5" type="ORF">HELGO_WM53076</name>
</gene>
<evidence type="ECO:0000259" key="4">
    <source>
        <dbReference type="PROSITE" id="PS01124"/>
    </source>
</evidence>
<dbReference type="GO" id="GO:0003700">
    <property type="term" value="F:DNA-binding transcription factor activity"/>
    <property type="evidence" value="ECO:0007669"/>
    <property type="project" value="InterPro"/>
</dbReference>
<keyword evidence="3" id="KW-0804">Transcription</keyword>
<dbReference type="Gene3D" id="3.40.50.880">
    <property type="match status" value="1"/>
</dbReference>
<organism evidence="5">
    <name type="scientific">uncultured Thiotrichaceae bacterium</name>
    <dbReference type="NCBI Taxonomy" id="298394"/>
    <lineage>
        <taxon>Bacteria</taxon>
        <taxon>Pseudomonadati</taxon>
        <taxon>Pseudomonadota</taxon>
        <taxon>Gammaproteobacteria</taxon>
        <taxon>Thiotrichales</taxon>
        <taxon>Thiotrichaceae</taxon>
        <taxon>environmental samples</taxon>
    </lineage>
</organism>
<dbReference type="Gene3D" id="1.10.10.60">
    <property type="entry name" value="Homeodomain-like"/>
    <property type="match status" value="2"/>
</dbReference>
<dbReference type="PROSITE" id="PS01124">
    <property type="entry name" value="HTH_ARAC_FAMILY_2"/>
    <property type="match status" value="1"/>
</dbReference>
<keyword evidence="2" id="KW-0238">DNA-binding</keyword>
<reference evidence="5" key="1">
    <citation type="submission" date="2020-01" db="EMBL/GenBank/DDBJ databases">
        <authorList>
            <person name="Meier V. D."/>
            <person name="Meier V D."/>
        </authorList>
    </citation>
    <scope>NUCLEOTIDE SEQUENCE</scope>
    <source>
        <strain evidence="5">HLG_WM_MAG_09</strain>
    </source>
</reference>
<evidence type="ECO:0000256" key="1">
    <source>
        <dbReference type="ARBA" id="ARBA00023015"/>
    </source>
</evidence>
<evidence type="ECO:0000313" key="5">
    <source>
        <dbReference type="EMBL" id="CAA6829120.1"/>
    </source>
</evidence>
<evidence type="ECO:0000256" key="3">
    <source>
        <dbReference type="ARBA" id="ARBA00023163"/>
    </source>
</evidence>
<dbReference type="Pfam" id="PF12833">
    <property type="entry name" value="HTH_18"/>
    <property type="match status" value="1"/>
</dbReference>
<dbReference type="PANTHER" id="PTHR46796">
    <property type="entry name" value="HTH-TYPE TRANSCRIPTIONAL ACTIVATOR RHAS-RELATED"/>
    <property type="match status" value="1"/>
</dbReference>
<dbReference type="Pfam" id="PF01965">
    <property type="entry name" value="DJ-1_PfpI"/>
    <property type="match status" value="1"/>
</dbReference>
<dbReference type="GO" id="GO:0043565">
    <property type="term" value="F:sequence-specific DNA binding"/>
    <property type="evidence" value="ECO:0007669"/>
    <property type="project" value="InterPro"/>
</dbReference>
<sequence>MLNLDLVMDTLRIANRIVKETRFEWQILTVNNSPVSSCNGFVVQPDVGWSDANDLDYVLVITGFEPEQSLRRSMMCWLKMLHNAGAGLGCIDTGAFTLAAAGVLSPQQPVAIHWEFETQFRQQYPALSVNSGGIACGEHFFSASGGLSVADMMLKLLTQHIASPDKLDEVQHILYSHGSKPLAASAYALPNDPLSRIERAELHMHATLSAPLTLKELAGMVNMHPRTFARHFNERYGMTPMRYYRQLRLSQARDLLLQTHWPVSRIAELCGFAEVTNFSTCFSGYFGVSPQQMRSQPR</sequence>
<dbReference type="InterPro" id="IPR009057">
    <property type="entry name" value="Homeodomain-like_sf"/>
</dbReference>
<dbReference type="InterPro" id="IPR029062">
    <property type="entry name" value="Class_I_gatase-like"/>
</dbReference>
<keyword evidence="1" id="KW-0805">Transcription regulation</keyword>
<accession>A0A6S6UK91</accession>